<evidence type="ECO:0000313" key="1">
    <source>
        <dbReference type="EMBL" id="MBB4246534.1"/>
    </source>
</evidence>
<dbReference type="Proteomes" id="UP000587070">
    <property type="component" value="Unassembled WGS sequence"/>
</dbReference>
<proteinExistence type="predicted"/>
<gene>
    <name evidence="1" type="ORF">GGD90_000891</name>
</gene>
<dbReference type="EMBL" id="JACIGE010000002">
    <property type="protein sequence ID" value="MBB4246534.1"/>
    <property type="molecule type" value="Genomic_DNA"/>
</dbReference>
<accession>A0A840FXL4</accession>
<dbReference type="AlphaFoldDB" id="A0A840FXL4"/>
<comment type="caution">
    <text evidence="1">The sequence shown here is derived from an EMBL/GenBank/DDBJ whole genome shotgun (WGS) entry which is preliminary data.</text>
</comment>
<reference evidence="1 2" key="1">
    <citation type="submission" date="2020-08" db="EMBL/GenBank/DDBJ databases">
        <title>Genome sequencing of Purple Non-Sulfur Bacteria from various extreme environments.</title>
        <authorList>
            <person name="Mayer M."/>
        </authorList>
    </citation>
    <scope>NUCLEOTIDE SEQUENCE [LARGE SCALE GENOMIC DNA]</scope>
    <source>
        <strain evidence="1 2">2761</strain>
    </source>
</reference>
<name>A0A840FXL4_RHOTE</name>
<sequence length="41" mass="4857">MKPLAAVLRWAERARLALRFSVYLRYSPRRAWLLAKREGLA</sequence>
<keyword evidence="2" id="KW-1185">Reference proteome</keyword>
<evidence type="ECO:0000313" key="2">
    <source>
        <dbReference type="Proteomes" id="UP000587070"/>
    </source>
</evidence>
<organism evidence="1 2">
    <name type="scientific">Rhodocyclus tenuis</name>
    <name type="common">Rhodospirillum tenue</name>
    <dbReference type="NCBI Taxonomy" id="1066"/>
    <lineage>
        <taxon>Bacteria</taxon>
        <taxon>Pseudomonadati</taxon>
        <taxon>Pseudomonadota</taxon>
        <taxon>Betaproteobacteria</taxon>
        <taxon>Rhodocyclales</taxon>
        <taxon>Rhodocyclaceae</taxon>
        <taxon>Rhodocyclus</taxon>
    </lineage>
</organism>
<dbReference type="RefSeq" id="WP_265589142.1">
    <property type="nucleotide sequence ID" value="NZ_JACIGE010000002.1"/>
</dbReference>
<protein>
    <submittedName>
        <fullName evidence="1">Uncharacterized protein</fullName>
    </submittedName>
</protein>